<evidence type="ECO:0000313" key="2">
    <source>
        <dbReference type="EMBL" id="ANW00692.1"/>
    </source>
</evidence>
<evidence type="ECO:0000256" key="1">
    <source>
        <dbReference type="SAM" id="SignalP"/>
    </source>
</evidence>
<dbReference type="AlphaFoldDB" id="A0A1B1UD37"/>
<reference evidence="2 3" key="1">
    <citation type="submission" date="2016-07" db="EMBL/GenBank/DDBJ databases">
        <title>Complete genome sequence of Bradyrhizobium icense LMTR 13T, a potential inoculant strain isolated from lima bean (Phaseolus lunatus) in Peru.</title>
        <authorList>
            <person name="Ormeno-Orrillo E."/>
            <person name="Duran D."/>
            <person name="Rogel M.A."/>
            <person name="Rey L."/>
            <person name="Imperial J."/>
            <person name="Ruiz-Argueso T."/>
            <person name="Martinez-Romero E."/>
        </authorList>
    </citation>
    <scope>NUCLEOTIDE SEQUENCE [LARGE SCALE GENOMIC DNA]</scope>
    <source>
        <strain evidence="2 3">LMTR 13</strain>
    </source>
</reference>
<name>A0A1B1UD37_9BRAD</name>
<organism evidence="2 3">
    <name type="scientific">Bradyrhizobium icense</name>
    <dbReference type="NCBI Taxonomy" id="1274631"/>
    <lineage>
        <taxon>Bacteria</taxon>
        <taxon>Pseudomonadati</taxon>
        <taxon>Pseudomonadota</taxon>
        <taxon>Alphaproteobacteria</taxon>
        <taxon>Hyphomicrobiales</taxon>
        <taxon>Nitrobacteraceae</taxon>
        <taxon>Bradyrhizobium</taxon>
    </lineage>
</organism>
<dbReference type="STRING" id="1274631.LMTR13_11435"/>
<dbReference type="KEGG" id="bic:LMTR13_11435"/>
<dbReference type="Proteomes" id="UP000092839">
    <property type="component" value="Chromosome"/>
</dbReference>
<dbReference type="RefSeq" id="WP_065727968.1">
    <property type="nucleotide sequence ID" value="NZ_CP016428.1"/>
</dbReference>
<feature type="signal peptide" evidence="1">
    <location>
        <begin position="1"/>
        <end position="23"/>
    </location>
</feature>
<keyword evidence="1" id="KW-0732">Signal</keyword>
<keyword evidence="3" id="KW-1185">Reference proteome</keyword>
<gene>
    <name evidence="2" type="ORF">LMTR13_11435</name>
</gene>
<dbReference type="EMBL" id="CP016428">
    <property type="protein sequence ID" value="ANW00692.1"/>
    <property type="molecule type" value="Genomic_DNA"/>
</dbReference>
<protein>
    <submittedName>
        <fullName evidence="2">Uncharacterized protein</fullName>
    </submittedName>
</protein>
<dbReference type="OrthoDB" id="8241180at2"/>
<accession>A0A1B1UD37</accession>
<evidence type="ECO:0000313" key="3">
    <source>
        <dbReference type="Proteomes" id="UP000092839"/>
    </source>
</evidence>
<sequence length="597" mass="59856">MNYLHRLLAAASVAFFFASAALAQTSGTVTNHAFAIGKGAGQTGFTSLLCAATEIAIGQTAANPACAALSGDVTMNASGVTAIGTAKVTNAMLATMAANTTKCNATAGPASPTDCNASTMRTNIGVVIGTDVQAFDADLAALAANSTDGLWAHTGAGTGAARTLSAPAAGLTITNPAGVAGNPTFALANDLAALEGLASTGIARRTGSDAWSVGTAVANSELATMAAYTVKGNATGSSAAPTDISIPALTQKASPVAADKVMIADSAASDALKYATVSSLASAGSVSSLNGQTGALTLWSAPQGRITLSTGVAVMTSTVSGATTVYYTPSNGNIAPIYDGTNIVPTVFSEVSQTTTDTTKSPAAVAADSCYDMFAWSDAGTFRNTRGPAWTSTSARSAGTALTSINGLLLNAVSITNGPAAERGTYTGTICSNGSSTIDMIFGGSVSGGTAGYFGVWNMYNRAKSVATVIDNGANYTYTSGTFRQARASAGNQVTFTTGLSQDALTVMATTRLDTTAVSGSFGSICIGLNSTSACTSPRTFVRTVAAVINIGSMLPHYQAYPPIGRHFVSLLEASDGTNANTFNSDSNQHLTVSVWN</sequence>
<proteinExistence type="predicted"/>
<feature type="chain" id="PRO_5008530382" evidence="1">
    <location>
        <begin position="24"/>
        <end position="597"/>
    </location>
</feature>